<evidence type="ECO:0000256" key="4">
    <source>
        <dbReference type="ARBA" id="ARBA00022692"/>
    </source>
</evidence>
<organism evidence="16 17">
    <name type="scientific">Staphylococcus lugdunensis</name>
    <dbReference type="NCBI Taxonomy" id="28035"/>
    <lineage>
        <taxon>Bacteria</taxon>
        <taxon>Bacillati</taxon>
        <taxon>Bacillota</taxon>
        <taxon>Bacilli</taxon>
        <taxon>Bacillales</taxon>
        <taxon>Staphylococcaceae</taxon>
        <taxon>Staphylococcus</taxon>
    </lineage>
</organism>
<comment type="activity regulation">
    <text evidence="14">Na(+) is not transported, but it plays an essential structural role and its presence is essential for fluoride channel function.</text>
</comment>
<evidence type="ECO:0000256" key="12">
    <source>
        <dbReference type="ARBA" id="ARBA00035585"/>
    </source>
</evidence>
<dbReference type="PANTHER" id="PTHR28259:SF16">
    <property type="entry name" value="FLUORIDE-SPECIFIC ION CHANNEL FLUC 2"/>
    <property type="match status" value="1"/>
</dbReference>
<feature type="transmembrane region" description="Helical" evidence="14">
    <location>
        <begin position="91"/>
        <end position="114"/>
    </location>
</feature>
<keyword evidence="9 14" id="KW-0472">Membrane</keyword>
<keyword evidence="3 14" id="KW-1003">Cell membrane</keyword>
<evidence type="ECO:0000256" key="5">
    <source>
        <dbReference type="ARBA" id="ARBA00022723"/>
    </source>
</evidence>
<keyword evidence="2 14" id="KW-0813">Transport</keyword>
<dbReference type="GO" id="GO:0046872">
    <property type="term" value="F:metal ion binding"/>
    <property type="evidence" value="ECO:0007669"/>
    <property type="project" value="UniProtKB-KW"/>
</dbReference>
<dbReference type="Pfam" id="PF02537">
    <property type="entry name" value="CRCB"/>
    <property type="match status" value="1"/>
</dbReference>
<dbReference type="HAMAP" id="MF_00454">
    <property type="entry name" value="FluC"/>
    <property type="match status" value="1"/>
</dbReference>
<evidence type="ECO:0000256" key="14">
    <source>
        <dbReference type="HAMAP-Rule" id="MF_00454"/>
    </source>
</evidence>
<dbReference type="Proteomes" id="UP000325462">
    <property type="component" value="Chromosome"/>
</dbReference>
<accession>A0A292DF13</accession>
<evidence type="ECO:0000256" key="3">
    <source>
        <dbReference type="ARBA" id="ARBA00022475"/>
    </source>
</evidence>
<feature type="transmembrane region" description="Helical" evidence="14">
    <location>
        <begin position="5"/>
        <end position="23"/>
    </location>
</feature>
<dbReference type="NCBIfam" id="TIGR00494">
    <property type="entry name" value="crcB"/>
    <property type="match status" value="1"/>
</dbReference>
<evidence type="ECO:0000256" key="6">
    <source>
        <dbReference type="ARBA" id="ARBA00022989"/>
    </source>
</evidence>
<dbReference type="EMBL" id="CP041722">
    <property type="protein sequence ID" value="QEX38624.1"/>
    <property type="molecule type" value="Genomic_DNA"/>
</dbReference>
<dbReference type="GO" id="GO:0005886">
    <property type="term" value="C:plasma membrane"/>
    <property type="evidence" value="ECO:0007669"/>
    <property type="project" value="UniProtKB-SubCell"/>
</dbReference>
<evidence type="ECO:0000256" key="2">
    <source>
        <dbReference type="ARBA" id="ARBA00022448"/>
    </source>
</evidence>
<evidence type="ECO:0000256" key="7">
    <source>
        <dbReference type="ARBA" id="ARBA00023053"/>
    </source>
</evidence>
<evidence type="ECO:0000256" key="13">
    <source>
        <dbReference type="ARBA" id="ARBA00049940"/>
    </source>
</evidence>
<evidence type="ECO:0000256" key="8">
    <source>
        <dbReference type="ARBA" id="ARBA00023065"/>
    </source>
</evidence>
<protein>
    <recommendedName>
        <fullName evidence="14">Fluoride-specific ion channel FluC</fullName>
    </recommendedName>
</protein>
<evidence type="ECO:0000313" key="17">
    <source>
        <dbReference type="Proteomes" id="UP000293637"/>
    </source>
</evidence>
<feature type="binding site" evidence="14">
    <location>
        <position position="71"/>
    </location>
    <ligand>
        <name>Na(+)</name>
        <dbReference type="ChEBI" id="CHEBI:29101"/>
        <note>structural</note>
    </ligand>
</feature>
<sequence>MQYFYIFIGGMIGAACRYLLSTFNSTTTFPYGTLSANLVGAFLMGLLFTLTVPFLSKHPKLKKALTTGCLGAFTTFSTFQFELITMLEQSLFLTALCYGIVSYILGILSCYIGLKLGRELS</sequence>
<dbReference type="RefSeq" id="WP_002478002.1">
    <property type="nucleotide sequence ID" value="NZ_AP021848.1"/>
</dbReference>
<comment type="function">
    <text evidence="13 14">Fluoride-specific ion channel. Important for reducing fluoride concentration in the cell, thus reducing its toxicity.</text>
</comment>
<comment type="similarity">
    <text evidence="11 14">Belongs to the fluoride channel Fluc/FEX (TC 1.A.43) family.</text>
</comment>
<dbReference type="PANTHER" id="PTHR28259">
    <property type="entry name" value="FLUORIDE EXPORT PROTEIN 1-RELATED"/>
    <property type="match status" value="1"/>
</dbReference>
<keyword evidence="7 14" id="KW-0915">Sodium</keyword>
<evidence type="ECO:0000313" key="18">
    <source>
        <dbReference type="Proteomes" id="UP000325462"/>
    </source>
</evidence>
<feature type="transmembrane region" description="Helical" evidence="14">
    <location>
        <begin position="29"/>
        <end position="52"/>
    </location>
</feature>
<dbReference type="EMBL" id="SCHB01000006">
    <property type="protein sequence ID" value="TBW71733.1"/>
    <property type="molecule type" value="Genomic_DNA"/>
</dbReference>
<evidence type="ECO:0000256" key="10">
    <source>
        <dbReference type="ARBA" id="ARBA00023303"/>
    </source>
</evidence>
<keyword evidence="10 14" id="KW-0407">Ion channel</keyword>
<gene>
    <name evidence="14 16" type="primary">crcB</name>
    <name evidence="14" type="synonym">fluC</name>
    <name evidence="16" type="ORF">EQ812_09645</name>
    <name evidence="15" type="ORF">FO454_06945</name>
</gene>
<evidence type="ECO:0000256" key="11">
    <source>
        <dbReference type="ARBA" id="ARBA00035120"/>
    </source>
</evidence>
<reference evidence="16 17" key="1">
    <citation type="journal article" date="2019" name="Sci. Transl. Med.">
        <title>Quorum sensing between bacterial species on the skin protects against epidermal injury in atopic dermatitis.</title>
        <authorList>
            <person name="Williams M.R."/>
        </authorList>
    </citation>
    <scope>NUCLEOTIDE SEQUENCE [LARGE SCALE GENOMIC DNA]</scope>
    <source>
        <strain evidence="16 17">E7</strain>
    </source>
</reference>
<evidence type="ECO:0000256" key="9">
    <source>
        <dbReference type="ARBA" id="ARBA00023136"/>
    </source>
</evidence>
<feature type="binding site" evidence="14">
    <location>
        <position position="74"/>
    </location>
    <ligand>
        <name>Na(+)</name>
        <dbReference type="ChEBI" id="CHEBI:29101"/>
        <note>structural</note>
    </ligand>
</feature>
<proteinExistence type="inferred from homology"/>
<dbReference type="Proteomes" id="UP000293637">
    <property type="component" value="Unassembled WGS sequence"/>
</dbReference>
<dbReference type="OMA" id="FYGTFWG"/>
<reference evidence="15 18" key="2">
    <citation type="submission" date="2019-07" db="EMBL/GenBank/DDBJ databases">
        <title>Comparative genome analysis of staphylococcus lugdunensis shows clonal complex-dependent diversity of the putative virulence factor, ess/type vii locus.</title>
        <authorList>
            <person name="Lebeurre J."/>
            <person name="Dahyot S."/>
            <person name="Diene S."/>
            <person name="Paulay A."/>
            <person name="Aubourg M."/>
            <person name="Argemi X."/>
            <person name="Giard J.-C."/>
            <person name="Tournier I."/>
            <person name="Francois P."/>
            <person name="Pestel-Caron M."/>
        </authorList>
    </citation>
    <scope>NUCLEOTIDE SEQUENCE [LARGE SCALE GENOMIC DNA]</scope>
    <source>
        <strain evidence="15 18">SL13</strain>
    </source>
</reference>
<dbReference type="InterPro" id="IPR003691">
    <property type="entry name" value="FluC"/>
</dbReference>
<keyword evidence="6 14" id="KW-1133">Transmembrane helix</keyword>
<comment type="subcellular location">
    <subcellularLocation>
        <location evidence="1 14">Cell membrane</location>
        <topology evidence="1 14">Multi-pass membrane protein</topology>
    </subcellularLocation>
</comment>
<keyword evidence="4 14" id="KW-0812">Transmembrane</keyword>
<dbReference type="GeneID" id="58089449"/>
<evidence type="ECO:0000256" key="1">
    <source>
        <dbReference type="ARBA" id="ARBA00004651"/>
    </source>
</evidence>
<dbReference type="GO" id="GO:0140114">
    <property type="term" value="P:cellular detoxification of fluoride"/>
    <property type="evidence" value="ECO:0007669"/>
    <property type="project" value="UniProtKB-UniRule"/>
</dbReference>
<dbReference type="GO" id="GO:0062054">
    <property type="term" value="F:fluoride channel activity"/>
    <property type="evidence" value="ECO:0007669"/>
    <property type="project" value="UniProtKB-UniRule"/>
</dbReference>
<keyword evidence="5 14" id="KW-0479">Metal-binding</keyword>
<evidence type="ECO:0000313" key="15">
    <source>
        <dbReference type="EMBL" id="QEX38624.1"/>
    </source>
</evidence>
<dbReference type="AlphaFoldDB" id="A0A292DF13"/>
<evidence type="ECO:0000313" key="16">
    <source>
        <dbReference type="EMBL" id="TBW71733.1"/>
    </source>
</evidence>
<keyword evidence="8 14" id="KW-0406">Ion transport</keyword>
<name>A0A292DF13_STALU</name>
<keyword evidence="18" id="KW-1185">Reference proteome</keyword>
<comment type="catalytic activity">
    <reaction evidence="12">
        <text>fluoride(in) = fluoride(out)</text>
        <dbReference type="Rhea" id="RHEA:76159"/>
        <dbReference type="ChEBI" id="CHEBI:17051"/>
    </reaction>
    <physiologicalReaction direction="left-to-right" evidence="12">
        <dbReference type="Rhea" id="RHEA:76160"/>
    </physiologicalReaction>
</comment>
<dbReference type="NCBIfam" id="NF010797">
    <property type="entry name" value="PRK14201.1"/>
    <property type="match status" value="1"/>
</dbReference>